<organism evidence="27 28">
    <name type="scientific">Galeopterus variegatus</name>
    <name type="common">Malayan flying lemur</name>
    <name type="synonym">Cynocephalus variegatus</name>
    <dbReference type="NCBI Taxonomy" id="482537"/>
    <lineage>
        <taxon>Eukaryota</taxon>
        <taxon>Metazoa</taxon>
        <taxon>Chordata</taxon>
        <taxon>Craniata</taxon>
        <taxon>Vertebrata</taxon>
        <taxon>Euteleostomi</taxon>
        <taxon>Mammalia</taxon>
        <taxon>Eutheria</taxon>
        <taxon>Euarchontoglires</taxon>
        <taxon>Dermoptera</taxon>
        <taxon>Cynocephalidae</taxon>
        <taxon>Galeopterus</taxon>
    </lineage>
</organism>
<dbReference type="RefSeq" id="XP_008588158.1">
    <property type="nucleotide sequence ID" value="XM_008589936.1"/>
</dbReference>
<keyword evidence="18" id="KW-0966">Cell projection</keyword>
<dbReference type="Proteomes" id="UP000694923">
    <property type="component" value="Unplaced"/>
</dbReference>
<reference evidence="28" key="1">
    <citation type="submission" date="2025-08" db="UniProtKB">
        <authorList>
            <consortium name="RefSeq"/>
        </authorList>
    </citation>
    <scope>IDENTIFICATION</scope>
</reference>
<evidence type="ECO:0000256" key="9">
    <source>
        <dbReference type="ARBA" id="ARBA00022692"/>
    </source>
</evidence>
<evidence type="ECO:0000256" key="17">
    <source>
        <dbReference type="ARBA" id="ARBA00023201"/>
    </source>
</evidence>
<evidence type="ECO:0000256" key="24">
    <source>
        <dbReference type="ARBA" id="ARBA00050031"/>
    </source>
</evidence>
<dbReference type="Gene3D" id="2.60.470.10">
    <property type="entry name" value="Acid-sensing ion channels like domains"/>
    <property type="match status" value="1"/>
</dbReference>
<evidence type="ECO:0000256" key="5">
    <source>
        <dbReference type="ARBA" id="ARBA00022448"/>
    </source>
</evidence>
<sequence length="567" mass="63671">MTSVHRLFGECLSPGRGPRLGKGQTSSGFPPRSGQSDPFPVTPFRYPEIKEELGELDRVTAQTLFDLYKYNFSSILAAHVRGRRDLRETLPHPLQRLRVPPPPPEPRRARSATSSVRDNNPQVDRKDWKIGFQLCNQNKSDCFYQTYSSGVDAVREWYRFQYINILSRLPDPPPSLELGNFIFACRFNQASCNQANYSHFHHPMYGNCYTFNDKNTSNLWMSSMPGISNGLSLVLRTEQKDFIPLLSTVTGARVMVHGQDEPAFMDDGGFNLRPGVETSISMRKEALDRLGGDYGDCTQNGSDVPVKNLYHSKYTQQVCIRSCFQESMITQCGCAYILYPRPQDVQGVEYCDYRKHSSWGYCYYKLRDSFSSDRLGCFTKCRKPCSVTSYKLSAGYSRWPSVTSQDWVFEMLSRQNNYTIKNKRNGVAKLNVFFRELNYRTNSESPSVTMVTLLSNLGSQWSLWFGSSVLSVVEMAELVFDLLVITVLMLLRRFRSRYWSPGRGAGGAQEVASTPAASLPSHLCPHLASPSLSQPSLSQPGPASCEALTAPPPAYASLGPCPSLSGP</sequence>
<evidence type="ECO:0000256" key="4">
    <source>
        <dbReference type="ARBA" id="ARBA00004463"/>
    </source>
</evidence>
<keyword evidence="14" id="KW-0969">Cilium</keyword>
<keyword evidence="16" id="KW-1015">Disulfide bond</keyword>
<evidence type="ECO:0000256" key="19">
    <source>
        <dbReference type="ARBA" id="ARBA00023303"/>
    </source>
</evidence>
<gene>
    <name evidence="28" type="primary">LOC103605364</name>
</gene>
<evidence type="ECO:0000256" key="25">
    <source>
        <dbReference type="ARBA" id="ARBA00050051"/>
    </source>
</evidence>
<evidence type="ECO:0000256" key="11">
    <source>
        <dbReference type="ARBA" id="ARBA00022989"/>
    </source>
</evidence>
<evidence type="ECO:0000256" key="13">
    <source>
        <dbReference type="ARBA" id="ARBA00023065"/>
    </source>
</evidence>
<feature type="compositionally biased region" description="Polar residues" evidence="26">
    <location>
        <begin position="23"/>
        <end position="36"/>
    </location>
</feature>
<keyword evidence="17" id="KW-0739">Sodium transport</keyword>
<dbReference type="InterPro" id="IPR004724">
    <property type="entry name" value="ENaC_chordates"/>
</dbReference>
<dbReference type="PANTHER" id="PTHR11690:SF124">
    <property type="entry name" value="AMILORIDE-SENSITIVE SODIUM CHANNEL SUBUNIT ALPHA"/>
    <property type="match status" value="1"/>
</dbReference>
<keyword evidence="15" id="KW-0472">Membrane</keyword>
<evidence type="ECO:0000256" key="1">
    <source>
        <dbReference type="ARBA" id="ARBA00004218"/>
    </source>
</evidence>
<dbReference type="GeneID" id="103605364"/>
<evidence type="ECO:0000256" key="23">
    <source>
        <dbReference type="ARBA" id="ARBA00049941"/>
    </source>
</evidence>
<keyword evidence="11" id="KW-1133">Transmembrane helix</keyword>
<protein>
    <recommendedName>
        <fullName evidence="24">Epithelial sodium channel subunit alpha</fullName>
    </recommendedName>
    <alternativeName>
        <fullName evidence="25">Amiloride-sensitive sodium channel subunit alpha</fullName>
    </alternativeName>
</protein>
<dbReference type="PRINTS" id="PR01078">
    <property type="entry name" value="AMINACHANNEL"/>
</dbReference>
<evidence type="ECO:0000256" key="22">
    <source>
        <dbReference type="ARBA" id="ARBA00037944"/>
    </source>
</evidence>
<evidence type="ECO:0000256" key="12">
    <source>
        <dbReference type="ARBA" id="ARBA00023053"/>
    </source>
</evidence>
<keyword evidence="19" id="KW-0407">Ion channel</keyword>
<evidence type="ECO:0000256" key="20">
    <source>
        <dbReference type="ARBA" id="ARBA00023329"/>
    </source>
</evidence>
<comment type="function">
    <text evidence="23">This is one of the three pore-forming subunits of the heterotrimeric epithelial sodium channel (ENaC), a critical regulator of sodium balance and fluid homeostasis. ENaC operates in epithelial tissues, where it mediates the electrodiffusion of sodium ions from extracellular fluid through the apical membrane of cells, with water following osmotically. It plays a key role in maintaining sodium homeostasis through electrogenic sodium reabsorption in the kidneys. Additionally, ENaC is essential for airway surface liquid homeostasis, which is crucial for proper mucus clearance.</text>
</comment>
<keyword evidence="9" id="KW-0812">Transmembrane</keyword>
<proteinExistence type="inferred from homology"/>
<dbReference type="PROSITE" id="PS01206">
    <property type="entry name" value="ASC"/>
    <property type="match status" value="1"/>
</dbReference>
<dbReference type="PANTHER" id="PTHR11690">
    <property type="entry name" value="AMILORIDE-SENSITIVE SODIUM CHANNEL-RELATED"/>
    <property type="match status" value="1"/>
</dbReference>
<dbReference type="InterPro" id="IPR001873">
    <property type="entry name" value="ENaC"/>
</dbReference>
<dbReference type="InterPro" id="IPR020903">
    <property type="entry name" value="ENaC_CS"/>
</dbReference>
<evidence type="ECO:0000256" key="18">
    <source>
        <dbReference type="ARBA" id="ARBA00023273"/>
    </source>
</evidence>
<evidence type="ECO:0000256" key="8">
    <source>
        <dbReference type="ARBA" id="ARBA00022490"/>
    </source>
</evidence>
<keyword evidence="13" id="KW-0406">Ion transport</keyword>
<dbReference type="NCBIfam" id="TIGR00859">
    <property type="entry name" value="ENaC"/>
    <property type="match status" value="1"/>
</dbReference>
<feature type="compositionally biased region" description="Polar residues" evidence="26">
    <location>
        <begin position="111"/>
        <end position="122"/>
    </location>
</feature>
<evidence type="ECO:0000256" key="15">
    <source>
        <dbReference type="ARBA" id="ARBA00023136"/>
    </source>
</evidence>
<keyword evidence="20" id="KW-0968">Cytoplasmic vesicle</keyword>
<feature type="region of interest" description="Disordered" evidence="26">
    <location>
        <begin position="11"/>
        <end position="44"/>
    </location>
</feature>
<evidence type="ECO:0000256" key="26">
    <source>
        <dbReference type="SAM" id="MobiDB-lite"/>
    </source>
</evidence>
<evidence type="ECO:0000256" key="14">
    <source>
        <dbReference type="ARBA" id="ARBA00023069"/>
    </source>
</evidence>
<keyword evidence="27" id="KW-1185">Reference proteome</keyword>
<feature type="region of interest" description="Disordered" evidence="26">
    <location>
        <begin position="87"/>
        <end position="122"/>
    </location>
</feature>
<evidence type="ECO:0000313" key="28">
    <source>
        <dbReference type="RefSeq" id="XP_008588158.1"/>
    </source>
</evidence>
<accession>A0ABM0S5L7</accession>
<evidence type="ECO:0000256" key="21">
    <source>
        <dbReference type="ARBA" id="ARBA00036239"/>
    </source>
</evidence>
<keyword evidence="6" id="KW-0894">Sodium channel</keyword>
<evidence type="ECO:0000256" key="16">
    <source>
        <dbReference type="ARBA" id="ARBA00023157"/>
    </source>
</evidence>
<comment type="subcellular location">
    <subcellularLocation>
        <location evidence="3">Apical cell membrane</location>
        <topology evidence="3">Multi-pass membrane protein</topology>
    </subcellularLocation>
    <subcellularLocation>
        <location evidence="2">Cell projection</location>
        <location evidence="2">Cilium</location>
        <location evidence="2">Flagellum</location>
    </subcellularLocation>
    <subcellularLocation>
        <location evidence="4">Cytoplasmic granule</location>
    </subcellularLocation>
    <subcellularLocation>
        <location evidence="1">Cytoplasmic vesicle</location>
        <location evidence="1">Secretory vesicle</location>
        <location evidence="1">Acrosome</location>
    </subcellularLocation>
</comment>
<evidence type="ECO:0000256" key="3">
    <source>
        <dbReference type="ARBA" id="ARBA00004424"/>
    </source>
</evidence>
<dbReference type="Gene3D" id="1.10.287.770">
    <property type="entry name" value="YojJ-like"/>
    <property type="match status" value="1"/>
</dbReference>
<evidence type="ECO:0000256" key="6">
    <source>
        <dbReference type="ARBA" id="ARBA00022461"/>
    </source>
</evidence>
<keyword evidence="7" id="KW-1003">Cell membrane</keyword>
<keyword evidence="5" id="KW-0813">Transport</keyword>
<name>A0ABM0S5L7_GALVR</name>
<evidence type="ECO:0000256" key="10">
    <source>
        <dbReference type="ARBA" id="ARBA00022846"/>
    </source>
</evidence>
<keyword evidence="12" id="KW-0915">Sodium</keyword>
<evidence type="ECO:0000256" key="2">
    <source>
        <dbReference type="ARBA" id="ARBA00004230"/>
    </source>
</evidence>
<dbReference type="Pfam" id="PF00858">
    <property type="entry name" value="ASC"/>
    <property type="match status" value="1"/>
</dbReference>
<evidence type="ECO:0000256" key="7">
    <source>
        <dbReference type="ARBA" id="ARBA00022475"/>
    </source>
</evidence>
<evidence type="ECO:0000313" key="27">
    <source>
        <dbReference type="Proteomes" id="UP000694923"/>
    </source>
</evidence>
<keyword evidence="8" id="KW-0963">Cytoplasm</keyword>
<comment type="catalytic activity">
    <reaction evidence="21">
        <text>Na(+)(in) = Na(+)(out)</text>
        <dbReference type="Rhea" id="RHEA:34963"/>
        <dbReference type="ChEBI" id="CHEBI:29101"/>
    </reaction>
</comment>
<comment type="similarity">
    <text evidence="22">Belongs to the amiloride-sensitive sodium channel (TC 1.A.6) family. SCNN1A subfamily.</text>
</comment>
<keyword evidence="10" id="KW-0282">Flagellum</keyword>